<keyword evidence="6" id="KW-1185">Reference proteome</keyword>
<dbReference type="EMBL" id="QPFP01000026">
    <property type="protein sequence ID" value="TEB29776.1"/>
    <property type="molecule type" value="Genomic_DNA"/>
</dbReference>
<feature type="compositionally biased region" description="Basic and acidic residues" evidence="4">
    <location>
        <begin position="629"/>
        <end position="642"/>
    </location>
</feature>
<gene>
    <name evidence="5" type="ORF">FA13DRAFT_627077</name>
</gene>
<dbReference type="OrthoDB" id="10263032at2759"/>
<name>A0A4Y7T6G8_COPMI</name>
<dbReference type="InterPro" id="IPR011990">
    <property type="entry name" value="TPR-like_helical_dom_sf"/>
</dbReference>
<dbReference type="PROSITE" id="PS50005">
    <property type="entry name" value="TPR"/>
    <property type="match status" value="1"/>
</dbReference>
<dbReference type="Proteomes" id="UP000298030">
    <property type="component" value="Unassembled WGS sequence"/>
</dbReference>
<accession>A0A4Y7T6G8</accession>
<organism evidence="5 6">
    <name type="scientific">Coprinellus micaceus</name>
    <name type="common">Glistening ink-cap mushroom</name>
    <name type="synonym">Coprinus micaceus</name>
    <dbReference type="NCBI Taxonomy" id="71717"/>
    <lineage>
        <taxon>Eukaryota</taxon>
        <taxon>Fungi</taxon>
        <taxon>Dikarya</taxon>
        <taxon>Basidiomycota</taxon>
        <taxon>Agaricomycotina</taxon>
        <taxon>Agaricomycetes</taxon>
        <taxon>Agaricomycetidae</taxon>
        <taxon>Agaricales</taxon>
        <taxon>Agaricineae</taxon>
        <taxon>Psathyrellaceae</taxon>
        <taxon>Coprinellus</taxon>
    </lineage>
</organism>
<dbReference type="PANTHER" id="PTHR22767:SF2">
    <property type="entry name" value="N(ALPHA)-ACETYLTRANSFERASE 15_16, ISOFORM A"/>
    <property type="match status" value="1"/>
</dbReference>
<dbReference type="Pfam" id="PF13181">
    <property type="entry name" value="TPR_8"/>
    <property type="match status" value="1"/>
</dbReference>
<evidence type="ECO:0000256" key="2">
    <source>
        <dbReference type="ARBA" id="ARBA00022803"/>
    </source>
</evidence>
<dbReference type="SUPFAM" id="SSF48452">
    <property type="entry name" value="TPR-like"/>
    <property type="match status" value="1"/>
</dbReference>
<dbReference type="InterPro" id="IPR021183">
    <property type="entry name" value="NatA_aux_su"/>
</dbReference>
<feature type="region of interest" description="Disordered" evidence="4">
    <location>
        <begin position="617"/>
        <end position="651"/>
    </location>
</feature>
<evidence type="ECO:0000313" key="6">
    <source>
        <dbReference type="Proteomes" id="UP000298030"/>
    </source>
</evidence>
<dbReference type="Gene3D" id="1.25.40.1040">
    <property type="match status" value="1"/>
</dbReference>
<proteinExistence type="predicted"/>
<dbReference type="Gene3D" id="1.25.40.1010">
    <property type="match status" value="1"/>
</dbReference>
<dbReference type="AlphaFoldDB" id="A0A4Y7T6G8"/>
<keyword evidence="1" id="KW-0677">Repeat</keyword>
<evidence type="ECO:0000256" key="4">
    <source>
        <dbReference type="SAM" id="MobiDB-lite"/>
    </source>
</evidence>
<dbReference type="GO" id="GO:0031415">
    <property type="term" value="C:NatA complex"/>
    <property type="evidence" value="ECO:0007669"/>
    <property type="project" value="TreeGrafter"/>
</dbReference>
<evidence type="ECO:0000256" key="3">
    <source>
        <dbReference type="PROSITE-ProRule" id="PRU00339"/>
    </source>
</evidence>
<comment type="caution">
    <text evidence="5">The sequence shown here is derived from an EMBL/GenBank/DDBJ whole genome shotgun (WGS) entry which is preliminary data.</text>
</comment>
<protein>
    <submittedName>
        <fullName evidence="5">NMDA receptor-regulated protein 1a</fullName>
    </submittedName>
</protein>
<reference evidence="5 6" key="1">
    <citation type="journal article" date="2019" name="Nat. Ecol. Evol.">
        <title>Megaphylogeny resolves global patterns of mushroom evolution.</title>
        <authorList>
            <person name="Varga T."/>
            <person name="Krizsan K."/>
            <person name="Foldi C."/>
            <person name="Dima B."/>
            <person name="Sanchez-Garcia M."/>
            <person name="Sanchez-Ramirez S."/>
            <person name="Szollosi G.J."/>
            <person name="Szarkandi J.G."/>
            <person name="Papp V."/>
            <person name="Albert L."/>
            <person name="Andreopoulos W."/>
            <person name="Angelini C."/>
            <person name="Antonin V."/>
            <person name="Barry K.W."/>
            <person name="Bougher N.L."/>
            <person name="Buchanan P."/>
            <person name="Buyck B."/>
            <person name="Bense V."/>
            <person name="Catcheside P."/>
            <person name="Chovatia M."/>
            <person name="Cooper J."/>
            <person name="Damon W."/>
            <person name="Desjardin D."/>
            <person name="Finy P."/>
            <person name="Geml J."/>
            <person name="Haridas S."/>
            <person name="Hughes K."/>
            <person name="Justo A."/>
            <person name="Karasinski D."/>
            <person name="Kautmanova I."/>
            <person name="Kiss B."/>
            <person name="Kocsube S."/>
            <person name="Kotiranta H."/>
            <person name="LaButti K.M."/>
            <person name="Lechner B.E."/>
            <person name="Liimatainen K."/>
            <person name="Lipzen A."/>
            <person name="Lukacs Z."/>
            <person name="Mihaltcheva S."/>
            <person name="Morgado L.N."/>
            <person name="Niskanen T."/>
            <person name="Noordeloos M.E."/>
            <person name="Ohm R.A."/>
            <person name="Ortiz-Santana B."/>
            <person name="Ovrebo C."/>
            <person name="Racz N."/>
            <person name="Riley R."/>
            <person name="Savchenko A."/>
            <person name="Shiryaev A."/>
            <person name="Soop K."/>
            <person name="Spirin V."/>
            <person name="Szebenyi C."/>
            <person name="Tomsovsky M."/>
            <person name="Tulloss R.E."/>
            <person name="Uehling J."/>
            <person name="Grigoriev I.V."/>
            <person name="Vagvolgyi C."/>
            <person name="Papp T."/>
            <person name="Martin F.M."/>
            <person name="Miettinen O."/>
            <person name="Hibbett D.S."/>
            <person name="Nagy L.G."/>
        </authorList>
    </citation>
    <scope>NUCLEOTIDE SEQUENCE [LARGE SCALE GENOMIC DNA]</scope>
    <source>
        <strain evidence="5 6">FP101781</strain>
    </source>
</reference>
<feature type="repeat" description="TPR" evidence="3">
    <location>
        <begin position="83"/>
        <end position="116"/>
    </location>
</feature>
<evidence type="ECO:0000313" key="5">
    <source>
        <dbReference type="EMBL" id="TEB29776.1"/>
    </source>
</evidence>
<evidence type="ECO:0000256" key="1">
    <source>
        <dbReference type="ARBA" id="ARBA00022737"/>
    </source>
</evidence>
<dbReference type="STRING" id="71717.A0A4Y7T6G8"/>
<dbReference type="PANTHER" id="PTHR22767">
    <property type="entry name" value="N-TERMINAL ACETYLTRANSFERASE-RELATED"/>
    <property type="match status" value="1"/>
</dbReference>
<dbReference type="Pfam" id="PF12569">
    <property type="entry name" value="NatA_aux_su"/>
    <property type="match status" value="1"/>
</dbReference>
<dbReference type="InterPro" id="IPR019734">
    <property type="entry name" value="TPR_rpt"/>
</dbReference>
<dbReference type="PIRSF" id="PIRSF000422">
    <property type="entry name" value="N-terminal-AcTrfase-A_aux_su"/>
    <property type="match status" value="1"/>
</dbReference>
<sequence length="835" mass="93240">MSKALANKKVLPSREAGLFKELLNLYEGRQLKKGLKTADTILKKFPEHGETICMKGLVLVHMGRREEGIDLVKKGVRLDLTSHIVWHVFGLIQKGEKNYEEALKSYSQALRFDKNINILRDAASLQTQLRSYESLVETRHTLLRLRPNLRQHWVGLSVAHYLNGNLKEAKVVLEKYLATLKNVPSHDVEQSETLLYYIHVLEELGEYTEALSLLDSHSRNRDIVDKTAISETRARLLTKLSSPEASEAWHTLLERNSDCHTYYLGYLASHGHPIPPSTPSHPDPDALALISSLTTEFPRARASKRLGLVLSEGDEFKSRAEEYIKGSLVKGIPSLFSDLKSLYTDNAKCTAIEEIVERLQVEFKDASSSPKGSEEPTTYLWTLYLLAQHHSALGRHSKALELLEEALAHTPTLPELHIFKGRVLKRAGDYWGAAACVNEARVLDGQDRFLNTKTGKYLLRAGCVKEAGDVFGLFTKKDAASPGVDLEDMQSMLYLLEEARAHETNGQPNLALKKYMAVKRIYNEIEDDQYDFHGYCLRKFNIMTYLRMLKWEDTVRSQAPYVTAAVNGANILVASYDDPEIVKSLAVAHEQLSSTSKKAAKKAKKKAAVAAAAAAKMGGLDGKTPQQHSNEDKGLEPPTAKDEDPEGLKALTGEGTPVLEQAWKLLQPLLEVGLEENVEVWLAVYDVAIRRGRYLQAVGALEKAKKAGGEEHPEVHVRVVDLKQRAATLSDLKEPVKSVLEEAIKKLYPVEVSPETFNSQYLQKHSQDPKAVIAAARASKILNAPVEEVDGTVFSLLNTDINLSVKVRSPSPPLFHLYFRSDVAMCTMYRTPWSP</sequence>
<dbReference type="SMART" id="SM00028">
    <property type="entry name" value="TPR"/>
    <property type="match status" value="4"/>
</dbReference>
<keyword evidence="5" id="KW-0675">Receptor</keyword>
<keyword evidence="2 3" id="KW-0802">TPR repeat</keyword>